<dbReference type="Proteomes" id="UP000308697">
    <property type="component" value="Unassembled WGS sequence"/>
</dbReference>
<keyword evidence="4" id="KW-1185">Reference proteome</keyword>
<dbReference type="Gene3D" id="2.60.40.420">
    <property type="entry name" value="Cupredoxins - blue copper proteins"/>
    <property type="match status" value="1"/>
</dbReference>
<dbReference type="InterPro" id="IPR028096">
    <property type="entry name" value="EfeO_Cupredoxin"/>
</dbReference>
<protein>
    <submittedName>
        <fullName evidence="3">Metal-binding protein</fullName>
    </submittedName>
</protein>
<organism evidence="3 4">
    <name type="scientific">Streptomyces piniterrae</name>
    <dbReference type="NCBI Taxonomy" id="2571125"/>
    <lineage>
        <taxon>Bacteria</taxon>
        <taxon>Bacillati</taxon>
        <taxon>Actinomycetota</taxon>
        <taxon>Actinomycetes</taxon>
        <taxon>Kitasatosporales</taxon>
        <taxon>Streptomycetaceae</taxon>
        <taxon>Streptomyces</taxon>
    </lineage>
</organism>
<dbReference type="AlphaFoldDB" id="A0A4U0N7D2"/>
<dbReference type="OrthoDB" id="574459at2"/>
<dbReference type="Pfam" id="PF13473">
    <property type="entry name" value="Cupredoxin_1"/>
    <property type="match status" value="1"/>
</dbReference>
<evidence type="ECO:0000313" key="3">
    <source>
        <dbReference type="EMBL" id="TJZ49707.1"/>
    </source>
</evidence>
<evidence type="ECO:0000256" key="1">
    <source>
        <dbReference type="SAM" id="MobiDB-lite"/>
    </source>
</evidence>
<feature type="compositionally biased region" description="Gly residues" evidence="1">
    <location>
        <begin position="1"/>
        <end position="11"/>
    </location>
</feature>
<dbReference type="SUPFAM" id="SSF49503">
    <property type="entry name" value="Cupredoxins"/>
    <property type="match status" value="1"/>
</dbReference>
<accession>A0A4U0N7D2</accession>
<proteinExistence type="predicted"/>
<reference evidence="3 4" key="1">
    <citation type="submission" date="2019-04" db="EMBL/GenBank/DDBJ databases">
        <title>Streptomyces piniterrae sp. nov., a heliquinomycin-producing actinomycete isolated from rhizosphere soil of Pinus yunnanensis.</title>
        <authorList>
            <person name="Zhuang X."/>
            <person name="Zhao J."/>
        </authorList>
    </citation>
    <scope>NUCLEOTIDE SEQUENCE [LARGE SCALE GENOMIC DNA]</scope>
    <source>
        <strain evidence="4">jys28</strain>
    </source>
</reference>
<feature type="compositionally biased region" description="Low complexity" evidence="1">
    <location>
        <begin position="12"/>
        <end position="25"/>
    </location>
</feature>
<evidence type="ECO:0000259" key="2">
    <source>
        <dbReference type="Pfam" id="PF13473"/>
    </source>
</evidence>
<comment type="caution">
    <text evidence="3">The sequence shown here is derived from an EMBL/GenBank/DDBJ whole genome shotgun (WGS) entry which is preliminary data.</text>
</comment>
<gene>
    <name evidence="3" type="ORF">FCH28_24855</name>
</gene>
<feature type="region of interest" description="Disordered" evidence="1">
    <location>
        <begin position="1"/>
        <end position="25"/>
    </location>
</feature>
<dbReference type="PANTHER" id="PTHR36507">
    <property type="entry name" value="BLL1555 PROTEIN"/>
    <property type="match status" value="1"/>
</dbReference>
<evidence type="ECO:0000313" key="4">
    <source>
        <dbReference type="Proteomes" id="UP000308697"/>
    </source>
</evidence>
<sequence>MSGCSDGGGGTSTAPPASPSTPAAGGPRIIIKDFKFVPASLLGVRPGAKVTVVNMDSVPHTVTATGSGSFDTGNIEPGKTATFVAPSKAGSYPYDCDIHEYMEGTLTVG</sequence>
<name>A0A4U0N7D2_9ACTN</name>
<dbReference type="PANTHER" id="PTHR36507:SF1">
    <property type="entry name" value="BLL1555 PROTEIN"/>
    <property type="match status" value="1"/>
</dbReference>
<dbReference type="InterPro" id="IPR008972">
    <property type="entry name" value="Cupredoxin"/>
</dbReference>
<feature type="domain" description="EfeO-type cupredoxin-like" evidence="2">
    <location>
        <begin position="28"/>
        <end position="108"/>
    </location>
</feature>
<dbReference type="InterPro" id="IPR052721">
    <property type="entry name" value="ET_Amicyanin"/>
</dbReference>
<dbReference type="EMBL" id="SUMB01000009">
    <property type="protein sequence ID" value="TJZ49707.1"/>
    <property type="molecule type" value="Genomic_DNA"/>
</dbReference>